<evidence type="ECO:0008006" key="3">
    <source>
        <dbReference type="Google" id="ProtNLM"/>
    </source>
</evidence>
<sequence length="186" mass="18750">MIARLPRSTSRRIRALLSCGIVLGAGAVGTTALWSTTAATTSAEFTTADVKIRAGDAEPYSFTFPGSLLPGGTTAQIVDVHNIGSAAFVYTASRSSTTALGQAMQLTAVHGGSVSGTTCTGGTTVVSNTSVPAGPTQFWTSSPTVLAVDGVDSWCFQLTLPTGALPSLAAQTGNVQFLFVATGTAS</sequence>
<dbReference type="EMBL" id="JACIFP010000001">
    <property type="protein sequence ID" value="MBB4137181.1"/>
    <property type="molecule type" value="Genomic_DNA"/>
</dbReference>
<keyword evidence="2" id="KW-1185">Reference proteome</keyword>
<dbReference type="AlphaFoldDB" id="A0A840EZZ2"/>
<evidence type="ECO:0000313" key="2">
    <source>
        <dbReference type="Proteomes" id="UP000551501"/>
    </source>
</evidence>
<evidence type="ECO:0000313" key="1">
    <source>
        <dbReference type="EMBL" id="MBB4137181.1"/>
    </source>
</evidence>
<comment type="caution">
    <text evidence="1">The sequence shown here is derived from an EMBL/GenBank/DDBJ whole genome shotgun (WGS) entry which is preliminary data.</text>
</comment>
<proteinExistence type="predicted"/>
<dbReference type="RefSeq" id="WP_221246916.1">
    <property type="nucleotide sequence ID" value="NZ_BAABHL010000126.1"/>
</dbReference>
<reference evidence="1 2" key="1">
    <citation type="submission" date="2020-08" db="EMBL/GenBank/DDBJ databases">
        <title>Sequencing the genomes of 1000 actinobacteria strains.</title>
        <authorList>
            <person name="Klenk H.-P."/>
        </authorList>
    </citation>
    <scope>NUCLEOTIDE SEQUENCE [LARGE SCALE GENOMIC DNA]</scope>
    <source>
        <strain evidence="1 2">DSM 45298</strain>
    </source>
</reference>
<protein>
    <recommendedName>
        <fullName evidence="3">Ribosomally synthesized peptide with SipW-like signal peptide</fullName>
    </recommendedName>
</protein>
<dbReference type="Proteomes" id="UP000551501">
    <property type="component" value="Unassembled WGS sequence"/>
</dbReference>
<accession>A0A840EZZ2</accession>
<gene>
    <name evidence="1" type="ORF">BKA16_003733</name>
</gene>
<organism evidence="1 2">
    <name type="scientific">Gordonia humi</name>
    <dbReference type="NCBI Taxonomy" id="686429"/>
    <lineage>
        <taxon>Bacteria</taxon>
        <taxon>Bacillati</taxon>
        <taxon>Actinomycetota</taxon>
        <taxon>Actinomycetes</taxon>
        <taxon>Mycobacteriales</taxon>
        <taxon>Gordoniaceae</taxon>
        <taxon>Gordonia</taxon>
    </lineage>
</organism>
<name>A0A840EZZ2_9ACTN</name>